<dbReference type="EMBL" id="CAADRP010001596">
    <property type="protein sequence ID" value="VFU43314.1"/>
    <property type="molecule type" value="Genomic_DNA"/>
</dbReference>
<protein>
    <recommendedName>
        <fullName evidence="1">C2 domain-containing protein</fullName>
    </recommendedName>
</protein>
<evidence type="ECO:0000259" key="1">
    <source>
        <dbReference type="PROSITE" id="PS50004"/>
    </source>
</evidence>
<proteinExistence type="predicted"/>
<dbReference type="Gene3D" id="2.60.40.150">
    <property type="entry name" value="C2 domain"/>
    <property type="match status" value="2"/>
</dbReference>
<sequence>MEKNWDFTVFLEIVAIIGKDPVVRPLDELDTDALLEILPDIPLWVKCPDYERVDWLNKFLSDMWPYLDQAVCAMIRSATQSMLAEYIGKYKIQAIEFEHLTLGTLPPTIYVQVKRHNLSLKPLVPTFPCFANIVVSLMERPHVDFDLKILGGGDENIKKQVASLCLWPQTLDIPILDSSTVIIKKPVGILRVKVVRANELMKADLLGTSDSYAKKTTIKKKNLNPEWNESFKLVVKDPEYQALQLQVFDWDKVGHDRLGMQSVPLKVLTPRETKVFTLDLLKHTNIPDSRDKKQLGKIVVELTYVPFRENSIKFSGPLDGNGRSSPEEAPLSGAGLLSVRVHGAEDVEGRHHNNPYALLLFRGERKRTKQTIKKTRDPRWNEEFQFPLDQPPVHELIRIEVRSTRTSFSFRSKESLGHVEINLDDVVYNGRINQSYRLIDSRNGVVHVEIRWSTV</sequence>
<dbReference type="CDD" id="cd00030">
    <property type="entry name" value="C2"/>
    <property type="match status" value="1"/>
</dbReference>
<dbReference type="PANTHER" id="PTHR10774:SF62">
    <property type="entry name" value="SYNAPTOTAGMIN-3"/>
    <property type="match status" value="1"/>
</dbReference>
<dbReference type="PANTHER" id="PTHR10774">
    <property type="entry name" value="EXTENDED SYNAPTOTAGMIN-RELATED"/>
    <property type="match status" value="1"/>
</dbReference>
<dbReference type="InterPro" id="IPR000008">
    <property type="entry name" value="C2_dom"/>
</dbReference>
<name>A0A6N2M143_SALVM</name>
<dbReference type="GO" id="GO:0005783">
    <property type="term" value="C:endoplasmic reticulum"/>
    <property type="evidence" value="ECO:0007669"/>
    <property type="project" value="TreeGrafter"/>
</dbReference>
<reference evidence="2" key="1">
    <citation type="submission" date="2019-03" db="EMBL/GenBank/DDBJ databases">
        <authorList>
            <person name="Mank J."/>
            <person name="Almeida P."/>
        </authorList>
    </citation>
    <scope>NUCLEOTIDE SEQUENCE</scope>
    <source>
        <strain evidence="2">78183</strain>
    </source>
</reference>
<dbReference type="SMART" id="SM00239">
    <property type="entry name" value="C2"/>
    <property type="match status" value="2"/>
</dbReference>
<dbReference type="InterPro" id="IPR045050">
    <property type="entry name" value="Synaptotagmin_plant"/>
</dbReference>
<feature type="domain" description="C2" evidence="1">
    <location>
        <begin position="318"/>
        <end position="436"/>
    </location>
</feature>
<organism evidence="2">
    <name type="scientific">Salix viminalis</name>
    <name type="common">Common osier</name>
    <name type="synonym">Basket willow</name>
    <dbReference type="NCBI Taxonomy" id="40686"/>
    <lineage>
        <taxon>Eukaryota</taxon>
        <taxon>Viridiplantae</taxon>
        <taxon>Streptophyta</taxon>
        <taxon>Embryophyta</taxon>
        <taxon>Tracheophyta</taxon>
        <taxon>Spermatophyta</taxon>
        <taxon>Magnoliopsida</taxon>
        <taxon>eudicotyledons</taxon>
        <taxon>Gunneridae</taxon>
        <taxon>Pentapetalae</taxon>
        <taxon>rosids</taxon>
        <taxon>fabids</taxon>
        <taxon>Malpighiales</taxon>
        <taxon>Salicaceae</taxon>
        <taxon>Saliceae</taxon>
        <taxon>Salix</taxon>
    </lineage>
</organism>
<evidence type="ECO:0000313" key="2">
    <source>
        <dbReference type="EMBL" id="VFU43314.1"/>
    </source>
</evidence>
<gene>
    <name evidence="2" type="ORF">SVIM_LOCUS263937</name>
</gene>
<feature type="domain" description="C2" evidence="1">
    <location>
        <begin position="167"/>
        <end position="278"/>
    </location>
</feature>
<dbReference type="PROSITE" id="PS50004">
    <property type="entry name" value="C2"/>
    <property type="match status" value="2"/>
</dbReference>
<dbReference type="InterPro" id="IPR035892">
    <property type="entry name" value="C2_domain_sf"/>
</dbReference>
<dbReference type="CDD" id="cd21677">
    <property type="entry name" value="SMP_SYT"/>
    <property type="match status" value="1"/>
</dbReference>
<dbReference type="AlphaFoldDB" id="A0A6N2M143"/>
<dbReference type="GO" id="GO:0008289">
    <property type="term" value="F:lipid binding"/>
    <property type="evidence" value="ECO:0007669"/>
    <property type="project" value="InterPro"/>
</dbReference>
<dbReference type="Pfam" id="PF00168">
    <property type="entry name" value="C2"/>
    <property type="match status" value="2"/>
</dbReference>
<accession>A0A6N2M143</accession>
<dbReference type="SUPFAM" id="SSF49562">
    <property type="entry name" value="C2 domain (Calcium/lipid-binding domain, CaLB)"/>
    <property type="match status" value="2"/>
</dbReference>